<name>A0ABY8QRH1_9MICO</name>
<dbReference type="Proteomes" id="UP001209083">
    <property type="component" value="Chromosome"/>
</dbReference>
<reference evidence="3 4" key="1">
    <citation type="submission" date="2023-05" db="EMBL/GenBank/DDBJ databases">
        <title>Lithophilousrod everest ZFBP1038 complete genpme.</title>
        <authorList>
            <person name="Tian M."/>
        </authorList>
    </citation>
    <scope>NUCLEOTIDE SEQUENCE [LARGE SCALE GENOMIC DNA]</scope>
    <source>
        <strain evidence="3 4">ZFBP1038</strain>
    </source>
</reference>
<feature type="region of interest" description="Disordered" evidence="1">
    <location>
        <begin position="74"/>
        <end position="128"/>
    </location>
</feature>
<sequence>MTDDFSRRVTVPDLIGERVRDAEEMCRLSRLSLYAADEDGTPTGQVQWPGEFVVRYQSLQPGSKAHPNDIITIYASPGGGGGAGDREPRTPPPDPLVAQRNYPYRQDVPPVVPEEQHEKVGAGDLDPV</sequence>
<gene>
    <name evidence="3" type="ORF">LWF01_11470</name>
</gene>
<dbReference type="EMBL" id="CP090958">
    <property type="protein sequence ID" value="WGW10745.1"/>
    <property type="molecule type" value="Genomic_DNA"/>
</dbReference>
<evidence type="ECO:0000256" key="1">
    <source>
        <dbReference type="SAM" id="MobiDB-lite"/>
    </source>
</evidence>
<organism evidence="3 4">
    <name type="scientific">Saxibacter everestensis</name>
    <dbReference type="NCBI Taxonomy" id="2909229"/>
    <lineage>
        <taxon>Bacteria</taxon>
        <taxon>Bacillati</taxon>
        <taxon>Actinomycetota</taxon>
        <taxon>Actinomycetes</taxon>
        <taxon>Micrococcales</taxon>
        <taxon>Brevibacteriaceae</taxon>
        <taxon>Saxibacter</taxon>
    </lineage>
</organism>
<keyword evidence="4" id="KW-1185">Reference proteome</keyword>
<evidence type="ECO:0000313" key="3">
    <source>
        <dbReference type="EMBL" id="WGW10745.1"/>
    </source>
</evidence>
<dbReference type="RefSeq" id="WP_349637528.1">
    <property type="nucleotide sequence ID" value="NZ_CP090958.1"/>
</dbReference>
<feature type="domain" description="PASTA" evidence="2">
    <location>
        <begin position="9"/>
        <end position="76"/>
    </location>
</feature>
<proteinExistence type="predicted"/>
<evidence type="ECO:0000313" key="4">
    <source>
        <dbReference type="Proteomes" id="UP001209083"/>
    </source>
</evidence>
<evidence type="ECO:0000259" key="2">
    <source>
        <dbReference type="Pfam" id="PF03793"/>
    </source>
</evidence>
<protein>
    <recommendedName>
        <fullName evidence="2">PASTA domain-containing protein</fullName>
    </recommendedName>
</protein>
<accession>A0ABY8QRH1</accession>
<dbReference type="Pfam" id="PF03793">
    <property type="entry name" value="PASTA"/>
    <property type="match status" value="1"/>
</dbReference>
<dbReference type="Gene3D" id="3.30.10.20">
    <property type="match status" value="1"/>
</dbReference>
<dbReference type="InterPro" id="IPR005543">
    <property type="entry name" value="PASTA_dom"/>
</dbReference>